<accession>A0A336MRZ9</accession>
<sequence>MSNELVDPVHLNESPPQDTNLWKFWTKRRYVLIIMCFFGFANAYSLRVNLSDVIGYDLAKAGFTSSLPYLTMAILLGPTGYLADTLIRLNVLSTTNVRRIFNCGGFIAQTVFMMTAGYLTNAIGIITCLVFGVGLGAFALSGYAGIVHIYFTIESNFIEIKFFYITDKLDSQWKIVFIISASVYLVGSLVYWFFCSGELQPWAIEKKTDGDVKWKLIEIGGKYGETEDITSQ</sequence>
<organism evidence="6">
    <name type="scientific">Culicoides sonorensis</name>
    <name type="common">Biting midge</name>
    <dbReference type="NCBI Taxonomy" id="179676"/>
    <lineage>
        <taxon>Eukaryota</taxon>
        <taxon>Metazoa</taxon>
        <taxon>Ecdysozoa</taxon>
        <taxon>Arthropoda</taxon>
        <taxon>Hexapoda</taxon>
        <taxon>Insecta</taxon>
        <taxon>Pterygota</taxon>
        <taxon>Neoptera</taxon>
        <taxon>Endopterygota</taxon>
        <taxon>Diptera</taxon>
        <taxon>Nematocera</taxon>
        <taxon>Chironomoidea</taxon>
        <taxon>Ceratopogonidae</taxon>
        <taxon>Ceratopogoninae</taxon>
        <taxon>Culicoides</taxon>
        <taxon>Monoculicoides</taxon>
    </lineage>
</organism>
<dbReference type="GO" id="GO:0006820">
    <property type="term" value="P:monoatomic anion transport"/>
    <property type="evidence" value="ECO:0007669"/>
    <property type="project" value="TreeGrafter"/>
</dbReference>
<name>A0A336MRZ9_CULSO</name>
<evidence type="ECO:0000256" key="1">
    <source>
        <dbReference type="ARBA" id="ARBA00004141"/>
    </source>
</evidence>
<feature type="transmembrane region" description="Helical" evidence="5">
    <location>
        <begin position="67"/>
        <end position="87"/>
    </location>
</feature>
<keyword evidence="3 5" id="KW-1133">Transmembrane helix</keyword>
<evidence type="ECO:0000256" key="4">
    <source>
        <dbReference type="ARBA" id="ARBA00023136"/>
    </source>
</evidence>
<evidence type="ECO:0000313" key="6">
    <source>
        <dbReference type="EMBL" id="SSX32475.1"/>
    </source>
</evidence>
<dbReference type="InterPro" id="IPR036259">
    <property type="entry name" value="MFS_trans_sf"/>
</dbReference>
<keyword evidence="2 5" id="KW-0812">Transmembrane</keyword>
<evidence type="ECO:0000256" key="2">
    <source>
        <dbReference type="ARBA" id="ARBA00022692"/>
    </source>
</evidence>
<dbReference type="SUPFAM" id="SSF103473">
    <property type="entry name" value="MFS general substrate transporter"/>
    <property type="match status" value="1"/>
</dbReference>
<dbReference type="GO" id="GO:0022857">
    <property type="term" value="F:transmembrane transporter activity"/>
    <property type="evidence" value="ECO:0007669"/>
    <property type="project" value="InterPro"/>
</dbReference>
<protein>
    <submittedName>
        <fullName evidence="6">CSON005040 protein</fullName>
    </submittedName>
</protein>
<dbReference type="GO" id="GO:0016020">
    <property type="term" value="C:membrane"/>
    <property type="evidence" value="ECO:0007669"/>
    <property type="project" value="UniProtKB-SubCell"/>
</dbReference>
<dbReference type="InterPro" id="IPR011701">
    <property type="entry name" value="MFS"/>
</dbReference>
<evidence type="ECO:0000256" key="3">
    <source>
        <dbReference type="ARBA" id="ARBA00022989"/>
    </source>
</evidence>
<feature type="transmembrane region" description="Helical" evidence="5">
    <location>
        <begin position="124"/>
        <end position="153"/>
    </location>
</feature>
<dbReference type="PANTHER" id="PTHR11662">
    <property type="entry name" value="SOLUTE CARRIER FAMILY 17"/>
    <property type="match status" value="1"/>
</dbReference>
<evidence type="ECO:0000256" key="5">
    <source>
        <dbReference type="SAM" id="Phobius"/>
    </source>
</evidence>
<dbReference type="Pfam" id="PF07690">
    <property type="entry name" value="MFS_1"/>
    <property type="match status" value="1"/>
</dbReference>
<feature type="transmembrane region" description="Helical" evidence="5">
    <location>
        <begin position="99"/>
        <end position="118"/>
    </location>
</feature>
<reference evidence="6" key="1">
    <citation type="submission" date="2018-07" db="EMBL/GenBank/DDBJ databases">
        <authorList>
            <person name="Quirk P.G."/>
            <person name="Krulwich T.A."/>
        </authorList>
    </citation>
    <scope>NUCLEOTIDE SEQUENCE</scope>
</reference>
<dbReference type="AlphaFoldDB" id="A0A336MRZ9"/>
<dbReference type="VEuPathDB" id="VectorBase:CSON005040"/>
<feature type="transmembrane region" description="Helical" evidence="5">
    <location>
        <begin position="30"/>
        <end position="47"/>
    </location>
</feature>
<dbReference type="InterPro" id="IPR050382">
    <property type="entry name" value="MFS_Na/Anion_cotransporter"/>
</dbReference>
<keyword evidence="4 5" id="KW-0472">Membrane</keyword>
<proteinExistence type="predicted"/>
<dbReference type="EMBL" id="UFQT01002035">
    <property type="protein sequence ID" value="SSX32475.1"/>
    <property type="molecule type" value="Genomic_DNA"/>
</dbReference>
<comment type="subcellular location">
    <subcellularLocation>
        <location evidence="1">Membrane</location>
        <topology evidence="1">Multi-pass membrane protein</topology>
    </subcellularLocation>
</comment>
<dbReference type="PANTHER" id="PTHR11662:SF455">
    <property type="entry name" value="GH23975P"/>
    <property type="match status" value="1"/>
</dbReference>
<feature type="transmembrane region" description="Helical" evidence="5">
    <location>
        <begin position="173"/>
        <end position="194"/>
    </location>
</feature>
<gene>
    <name evidence="6" type="primary">CSON005040</name>
</gene>